<reference evidence="1 2" key="1">
    <citation type="submission" date="2022-07" db="EMBL/GenBank/DDBJ databases">
        <title>Genome-wide signatures of adaptation to extreme environments.</title>
        <authorList>
            <person name="Cho C.H."/>
            <person name="Yoon H.S."/>
        </authorList>
    </citation>
    <scope>NUCLEOTIDE SEQUENCE [LARGE SCALE GENOMIC DNA]</scope>
    <source>
        <strain evidence="1 2">108.79 E11</strain>
    </source>
</reference>
<sequence length="423" mass="48667">MKGLHISQNSKWNRATTSSSSYKDEDLSNLLWKIKLATMNTSESEEDSQVTRTRSISPYLLDDSSIHQSFSSAYVDAVSEKDSVAVFTDSYSPSTLFSNVSPNLRLSESLSPLSPQHLQSYKSVSSKETLEDRRTRGFLNVEMLVLLAHLEHVSSYAYLVRDILQLYSIDVNCRMTGEDGSSILPEHVAFLASKVSPTTRIMLIGPRHVLDGTCHFQTWDGRCMEANIFHAIGTLLLEEDSGVIFPKRNPSTNPYCSSVNVFVNKMLQRLNNTRHSLHTQVLECTSVCQRCWRIFQQQLEQSPSLFKLVDTLLHALHTTLPRGGFRVAARFRATCSSSRWMRRKTLYLLSIMRHWDSHVCRVREQCTQLYLRLSQMHNLHSELEKEMRLYLLNDMVDKCNLLDKVYQEMKQTWEAIVIKWLSL</sequence>
<dbReference type="EMBL" id="JANCYU010000035">
    <property type="protein sequence ID" value="KAK4525960.1"/>
    <property type="molecule type" value="Genomic_DNA"/>
</dbReference>
<evidence type="ECO:0000313" key="2">
    <source>
        <dbReference type="Proteomes" id="UP001300502"/>
    </source>
</evidence>
<protein>
    <submittedName>
        <fullName evidence="1">Uncharacterized protein</fullName>
    </submittedName>
</protein>
<proteinExistence type="predicted"/>
<dbReference type="AlphaFoldDB" id="A0AAV9IES1"/>
<evidence type="ECO:0000313" key="1">
    <source>
        <dbReference type="EMBL" id="KAK4525960.1"/>
    </source>
</evidence>
<comment type="caution">
    <text evidence="1">The sequence shown here is derived from an EMBL/GenBank/DDBJ whole genome shotgun (WGS) entry which is preliminary data.</text>
</comment>
<accession>A0AAV9IES1</accession>
<gene>
    <name evidence="1" type="ORF">GAYE_SCF18G3869</name>
</gene>
<keyword evidence="2" id="KW-1185">Reference proteome</keyword>
<name>A0AAV9IES1_9RHOD</name>
<dbReference type="Proteomes" id="UP001300502">
    <property type="component" value="Unassembled WGS sequence"/>
</dbReference>
<organism evidence="1 2">
    <name type="scientific">Galdieria yellowstonensis</name>
    <dbReference type="NCBI Taxonomy" id="3028027"/>
    <lineage>
        <taxon>Eukaryota</taxon>
        <taxon>Rhodophyta</taxon>
        <taxon>Bangiophyceae</taxon>
        <taxon>Galdieriales</taxon>
        <taxon>Galdieriaceae</taxon>
        <taxon>Galdieria</taxon>
    </lineage>
</organism>